<keyword evidence="3" id="KW-0812">Transmembrane</keyword>
<evidence type="ECO:0000313" key="5">
    <source>
        <dbReference type="Proteomes" id="UP000243650"/>
    </source>
</evidence>
<keyword evidence="3" id="KW-1133">Transmembrane helix</keyword>
<proteinExistence type="inferred from homology"/>
<dbReference type="InterPro" id="IPR048254">
    <property type="entry name" value="CDP_ALCOHOL_P_TRANSF_CS"/>
</dbReference>
<evidence type="ECO:0000256" key="1">
    <source>
        <dbReference type="ARBA" id="ARBA00022679"/>
    </source>
</evidence>
<protein>
    <submittedName>
        <fullName evidence="4">CDP-alcohol phosphatidyltransferase family protein</fullName>
    </submittedName>
</protein>
<dbReference type="Proteomes" id="UP000243650">
    <property type="component" value="Unassembled WGS sequence"/>
</dbReference>
<sequence length="193" mass="21283">MIDTKARHLVQPVINKSADTALKLGLHANHVTVAGFAVGIGAAGAVYAGWYMAGLALLWLSGFLDVVDGTMARKTAPSKFGTVLDISFDRLVEFGIIFALAMRFPDVMWLLLLLTGSILYTFAVFLSVGAVADEESEKSFYYQPALAERTEGFILLSLMIIFVDYLFYMALLFLTVQIITVLQRLYLARKILS</sequence>
<feature type="transmembrane region" description="Helical" evidence="3">
    <location>
        <begin position="33"/>
        <end position="60"/>
    </location>
</feature>
<dbReference type="PROSITE" id="PS00379">
    <property type="entry name" value="CDP_ALCOHOL_P_TRANSF"/>
    <property type="match status" value="1"/>
</dbReference>
<keyword evidence="5" id="KW-1185">Reference proteome</keyword>
<gene>
    <name evidence="4" type="ORF">C6I21_04560</name>
</gene>
<evidence type="ECO:0000313" key="4">
    <source>
        <dbReference type="EMBL" id="PRO66620.1"/>
    </source>
</evidence>
<accession>A0A2P6MK06</accession>
<dbReference type="GO" id="GO:0016020">
    <property type="term" value="C:membrane"/>
    <property type="evidence" value="ECO:0007669"/>
    <property type="project" value="InterPro"/>
</dbReference>
<dbReference type="EMBL" id="PVNS01000003">
    <property type="protein sequence ID" value="PRO66620.1"/>
    <property type="molecule type" value="Genomic_DNA"/>
</dbReference>
<evidence type="ECO:0000256" key="2">
    <source>
        <dbReference type="RuleBase" id="RU003750"/>
    </source>
</evidence>
<dbReference type="AlphaFoldDB" id="A0A2P6MK06"/>
<dbReference type="OrthoDB" id="9790577at2"/>
<dbReference type="RefSeq" id="WP_105958256.1">
    <property type="nucleotide sequence ID" value="NZ_PVNS01000003.1"/>
</dbReference>
<name>A0A2P6MK06_ALKUR</name>
<dbReference type="Pfam" id="PF01066">
    <property type="entry name" value="CDP-OH_P_transf"/>
    <property type="match status" value="1"/>
</dbReference>
<reference evidence="4 5" key="1">
    <citation type="submission" date="2018-03" db="EMBL/GenBank/DDBJ databases">
        <title>Bacillus urumqiensis sp. nov., a moderately haloalkaliphilic bacterium isolated from a salt lake.</title>
        <authorList>
            <person name="Zhao B."/>
            <person name="Liao Z."/>
        </authorList>
    </citation>
    <scope>NUCLEOTIDE SEQUENCE [LARGE SCALE GENOMIC DNA]</scope>
    <source>
        <strain evidence="4 5">BZ-SZ-XJ18</strain>
    </source>
</reference>
<dbReference type="InterPro" id="IPR043130">
    <property type="entry name" value="CDP-OH_PTrfase_TM_dom"/>
</dbReference>
<feature type="transmembrane region" description="Helical" evidence="3">
    <location>
        <begin position="152"/>
        <end position="182"/>
    </location>
</feature>
<organism evidence="4 5">
    <name type="scientific">Alkalicoccus urumqiensis</name>
    <name type="common">Bacillus urumqiensis</name>
    <dbReference type="NCBI Taxonomy" id="1548213"/>
    <lineage>
        <taxon>Bacteria</taxon>
        <taxon>Bacillati</taxon>
        <taxon>Bacillota</taxon>
        <taxon>Bacilli</taxon>
        <taxon>Bacillales</taxon>
        <taxon>Bacillaceae</taxon>
        <taxon>Alkalicoccus</taxon>
    </lineage>
</organism>
<evidence type="ECO:0000256" key="3">
    <source>
        <dbReference type="SAM" id="Phobius"/>
    </source>
</evidence>
<keyword evidence="3" id="KW-0472">Membrane</keyword>
<dbReference type="GO" id="GO:0008654">
    <property type="term" value="P:phospholipid biosynthetic process"/>
    <property type="evidence" value="ECO:0007669"/>
    <property type="project" value="InterPro"/>
</dbReference>
<feature type="transmembrane region" description="Helical" evidence="3">
    <location>
        <begin position="109"/>
        <end position="132"/>
    </location>
</feature>
<comment type="similarity">
    <text evidence="2">Belongs to the CDP-alcohol phosphatidyltransferase class-I family.</text>
</comment>
<dbReference type="GO" id="GO:0016780">
    <property type="term" value="F:phosphotransferase activity, for other substituted phosphate groups"/>
    <property type="evidence" value="ECO:0007669"/>
    <property type="project" value="InterPro"/>
</dbReference>
<dbReference type="InterPro" id="IPR000462">
    <property type="entry name" value="CDP-OH_P_trans"/>
</dbReference>
<keyword evidence="1 2" id="KW-0808">Transferase</keyword>
<dbReference type="Gene3D" id="1.20.120.1760">
    <property type="match status" value="1"/>
</dbReference>
<comment type="caution">
    <text evidence="4">The sequence shown here is derived from an EMBL/GenBank/DDBJ whole genome shotgun (WGS) entry which is preliminary data.</text>
</comment>